<name>A0A9P4NZ02_9PEZI</name>
<accession>A0A9P4NZ02</accession>
<feature type="region of interest" description="Disordered" evidence="1">
    <location>
        <begin position="314"/>
        <end position="441"/>
    </location>
</feature>
<dbReference type="AlphaFoldDB" id="A0A9P4NZ02"/>
<evidence type="ECO:0000313" key="3">
    <source>
        <dbReference type="Proteomes" id="UP000800235"/>
    </source>
</evidence>
<evidence type="ECO:0000313" key="2">
    <source>
        <dbReference type="EMBL" id="KAF2434265.1"/>
    </source>
</evidence>
<feature type="compositionally biased region" description="Polar residues" evidence="1">
    <location>
        <begin position="326"/>
        <end position="337"/>
    </location>
</feature>
<sequence length="537" mass="61025">MSPTAGTQADTSIPTHSQDHTAITQLAIANDAVVTPEVINANALVNSAQPREYSYRLEEEFFLLVARRHFFVTVEKPWAQIARELQSLFHRPNDLNKDKLHAKSRQLVDSENDTREKLLYTTIYRMQHDDPAIEMALNWIESGKPIWEKCHSSQEYDNRKRSVEFERAWEGIFPDLFEFEDGDDSKEEEYEEASEDGEAREGIKYKVERLRHGFGKGVFVCKTCGNQEAMYDPSLWECFVTHAGETRMCTACNALKPATFLCGRGKAFCFAPRNPRTWVRKYGCTYIKRFELWGREHDMIWVTLNKEIVWHPKKKKKYPKKKNQHAEASSANSNSPDKAQPEPNVTAPAQNSAESTPDERKESIPGNTIENPVLLDSADEATQIAKPVQKKQKTSQAQTSTDQNNTTTDRSATSRAALATPQSEDEASQDIPEPGSEKNPLLLTPHQKSVLLHGFGEGFFHCQCSGDVPDWCEAKVVESMVFAKCMKCEKETTGNTLYICYKRDIKPQREWFLWGTVMVDMVQLVRGRKPVAATLDG</sequence>
<comment type="caution">
    <text evidence="2">The sequence shown here is derived from an EMBL/GenBank/DDBJ whole genome shotgun (WGS) entry which is preliminary data.</text>
</comment>
<gene>
    <name evidence="2" type="ORF">EJ08DRAFT_730953</name>
</gene>
<dbReference type="Proteomes" id="UP000800235">
    <property type="component" value="Unassembled WGS sequence"/>
</dbReference>
<feature type="compositionally biased region" description="Low complexity" evidence="1">
    <location>
        <begin position="394"/>
        <end position="420"/>
    </location>
</feature>
<keyword evidence="3" id="KW-1185">Reference proteome</keyword>
<protein>
    <submittedName>
        <fullName evidence="2">Uncharacterized protein</fullName>
    </submittedName>
</protein>
<evidence type="ECO:0000256" key="1">
    <source>
        <dbReference type="SAM" id="MobiDB-lite"/>
    </source>
</evidence>
<organism evidence="2 3">
    <name type="scientific">Tothia fuscella</name>
    <dbReference type="NCBI Taxonomy" id="1048955"/>
    <lineage>
        <taxon>Eukaryota</taxon>
        <taxon>Fungi</taxon>
        <taxon>Dikarya</taxon>
        <taxon>Ascomycota</taxon>
        <taxon>Pezizomycotina</taxon>
        <taxon>Dothideomycetes</taxon>
        <taxon>Pleosporomycetidae</taxon>
        <taxon>Venturiales</taxon>
        <taxon>Cylindrosympodiaceae</taxon>
        <taxon>Tothia</taxon>
    </lineage>
</organism>
<proteinExistence type="predicted"/>
<reference evidence="2" key="1">
    <citation type="journal article" date="2020" name="Stud. Mycol.">
        <title>101 Dothideomycetes genomes: a test case for predicting lifestyles and emergence of pathogens.</title>
        <authorList>
            <person name="Haridas S."/>
            <person name="Albert R."/>
            <person name="Binder M."/>
            <person name="Bloem J."/>
            <person name="Labutti K."/>
            <person name="Salamov A."/>
            <person name="Andreopoulos B."/>
            <person name="Baker S."/>
            <person name="Barry K."/>
            <person name="Bills G."/>
            <person name="Bluhm B."/>
            <person name="Cannon C."/>
            <person name="Castanera R."/>
            <person name="Culley D."/>
            <person name="Daum C."/>
            <person name="Ezra D."/>
            <person name="Gonzalez J."/>
            <person name="Henrissat B."/>
            <person name="Kuo A."/>
            <person name="Liang C."/>
            <person name="Lipzen A."/>
            <person name="Lutzoni F."/>
            <person name="Magnuson J."/>
            <person name="Mondo S."/>
            <person name="Nolan M."/>
            <person name="Ohm R."/>
            <person name="Pangilinan J."/>
            <person name="Park H.-J."/>
            <person name="Ramirez L."/>
            <person name="Alfaro M."/>
            <person name="Sun H."/>
            <person name="Tritt A."/>
            <person name="Yoshinaga Y."/>
            <person name="Zwiers L.-H."/>
            <person name="Turgeon B."/>
            <person name="Goodwin S."/>
            <person name="Spatafora J."/>
            <person name="Crous P."/>
            <person name="Grigoriev I."/>
        </authorList>
    </citation>
    <scope>NUCLEOTIDE SEQUENCE</scope>
    <source>
        <strain evidence="2">CBS 130266</strain>
    </source>
</reference>
<dbReference type="EMBL" id="MU007017">
    <property type="protein sequence ID" value="KAF2434265.1"/>
    <property type="molecule type" value="Genomic_DNA"/>
</dbReference>
<feature type="compositionally biased region" description="Basic residues" evidence="1">
    <location>
        <begin position="314"/>
        <end position="323"/>
    </location>
</feature>